<reference evidence="5" key="1">
    <citation type="submission" date="2021-03" db="EMBL/GenBank/DDBJ databases">
        <title>Genome of Cognatishimia sp. F0-27.</title>
        <authorList>
            <person name="Ping X."/>
        </authorList>
    </citation>
    <scope>NUCLEOTIDE SEQUENCE [LARGE SCALE GENOMIC DNA]</scope>
    <source>
        <strain evidence="5">E313</strain>
    </source>
</reference>
<gene>
    <name evidence="4" type="ORF">J1C55_10140</name>
</gene>
<evidence type="ECO:0000313" key="5">
    <source>
        <dbReference type="Proteomes" id="UP000778797"/>
    </source>
</evidence>
<sequence length="324" mass="36819">MKKKTTNLILLVVVFISALSFAQEQNINISGNQTSVKVLSSGTINFYKTASTNTHYIENTKLQTGIVELKKLGEPHTVNKNRGKLIVIFNDCVSIRTKASKSDMTEARVIQLINDYNNCSEYTDSFELSERQKIDQTYANQKSVLNYDFGIGYHNQTTDIRINNQGEQSEDDGSLSLFASLNISPAHLGSLTGRLFYDFTLQYNFNTSFEFTNVEQDLSSLQITITPKYYFNKPESKLNPFIGAGLGAVILDYEITDITQVTFDTIDSSRTKFIYGFEIGAEFLSDFEFTLAYYPDYKNDIVIDEDNIIRSDFQNLSFKLGYKF</sequence>
<dbReference type="SUPFAM" id="SSF56925">
    <property type="entry name" value="OMPA-like"/>
    <property type="match status" value="1"/>
</dbReference>
<keyword evidence="5" id="KW-1185">Reference proteome</keyword>
<proteinExistence type="predicted"/>
<name>A0ABS8EP12_9FLAO</name>
<dbReference type="InterPro" id="IPR011250">
    <property type="entry name" value="OMP/PagP_B-barrel"/>
</dbReference>
<dbReference type="Gene3D" id="2.40.160.20">
    <property type="match status" value="1"/>
</dbReference>
<reference evidence="5" key="2">
    <citation type="submission" date="2023-07" db="EMBL/GenBank/DDBJ databases">
        <title>Genome of Winogradskyella sp. E313.</title>
        <authorList>
            <person name="Zhou Y."/>
        </authorList>
    </citation>
    <scope>NUCLEOTIDE SEQUENCE [LARGE SCALE GENOMIC DNA]</scope>
    <source>
        <strain evidence="5">E313</strain>
    </source>
</reference>
<feature type="chain" id="PRO_5046466024" description="Outer membrane protein beta-barrel domain-containing protein" evidence="2">
    <location>
        <begin position="23"/>
        <end position="324"/>
    </location>
</feature>
<evidence type="ECO:0000256" key="1">
    <source>
        <dbReference type="ARBA" id="ARBA00022729"/>
    </source>
</evidence>
<feature type="domain" description="Outer membrane protein beta-barrel" evidence="3">
    <location>
        <begin position="146"/>
        <end position="324"/>
    </location>
</feature>
<dbReference type="RefSeq" id="WP_227477445.1">
    <property type="nucleotide sequence ID" value="NZ_JAFMPT010000013.1"/>
</dbReference>
<accession>A0ABS8EP12</accession>
<evidence type="ECO:0000259" key="3">
    <source>
        <dbReference type="Pfam" id="PF13505"/>
    </source>
</evidence>
<feature type="signal peptide" evidence="2">
    <location>
        <begin position="1"/>
        <end position="22"/>
    </location>
</feature>
<evidence type="ECO:0000256" key="2">
    <source>
        <dbReference type="SAM" id="SignalP"/>
    </source>
</evidence>
<organism evidence="4 5">
    <name type="scientific">Winogradskyella immobilis</name>
    <dbReference type="NCBI Taxonomy" id="2816852"/>
    <lineage>
        <taxon>Bacteria</taxon>
        <taxon>Pseudomonadati</taxon>
        <taxon>Bacteroidota</taxon>
        <taxon>Flavobacteriia</taxon>
        <taxon>Flavobacteriales</taxon>
        <taxon>Flavobacteriaceae</taxon>
        <taxon>Winogradskyella</taxon>
    </lineage>
</organism>
<evidence type="ECO:0000313" key="4">
    <source>
        <dbReference type="EMBL" id="MCC1484951.1"/>
    </source>
</evidence>
<comment type="caution">
    <text evidence="4">The sequence shown here is derived from an EMBL/GenBank/DDBJ whole genome shotgun (WGS) entry which is preliminary data.</text>
</comment>
<keyword evidence="1 2" id="KW-0732">Signal</keyword>
<protein>
    <recommendedName>
        <fullName evidence="3">Outer membrane protein beta-barrel domain-containing protein</fullName>
    </recommendedName>
</protein>
<dbReference type="Proteomes" id="UP000778797">
    <property type="component" value="Unassembled WGS sequence"/>
</dbReference>
<dbReference type="Pfam" id="PF13505">
    <property type="entry name" value="OMP_b-brl"/>
    <property type="match status" value="1"/>
</dbReference>
<dbReference type="InterPro" id="IPR027385">
    <property type="entry name" value="Beta-barrel_OMP"/>
</dbReference>
<dbReference type="EMBL" id="JAFMPT010000013">
    <property type="protein sequence ID" value="MCC1484951.1"/>
    <property type="molecule type" value="Genomic_DNA"/>
</dbReference>